<dbReference type="Proteomes" id="UP001157502">
    <property type="component" value="Chromosome 1"/>
</dbReference>
<accession>A0ACC2HML0</accession>
<sequence>MKESQRTVPTPSKHSTGKQMETLLGPGSRNWCWRGTAIKQPFELLPPLHRNTGDYLLQLGIGRYYKTTYCCGFITRLIPSN</sequence>
<name>A0ACC2HML0_DALPE</name>
<evidence type="ECO:0000313" key="1">
    <source>
        <dbReference type="EMBL" id="KAJ8017118.1"/>
    </source>
</evidence>
<keyword evidence="2" id="KW-1185">Reference proteome</keyword>
<evidence type="ECO:0000313" key="2">
    <source>
        <dbReference type="Proteomes" id="UP001157502"/>
    </source>
</evidence>
<proteinExistence type="predicted"/>
<gene>
    <name evidence="1" type="ORF">DPEC_G00014440</name>
</gene>
<dbReference type="EMBL" id="CM055728">
    <property type="protein sequence ID" value="KAJ8017118.1"/>
    <property type="molecule type" value="Genomic_DNA"/>
</dbReference>
<reference evidence="1" key="1">
    <citation type="submission" date="2021-05" db="EMBL/GenBank/DDBJ databases">
        <authorList>
            <person name="Pan Q."/>
            <person name="Jouanno E."/>
            <person name="Zahm M."/>
            <person name="Klopp C."/>
            <person name="Cabau C."/>
            <person name="Louis A."/>
            <person name="Berthelot C."/>
            <person name="Parey E."/>
            <person name="Roest Crollius H."/>
            <person name="Montfort J."/>
            <person name="Robinson-Rechavi M."/>
            <person name="Bouchez O."/>
            <person name="Lampietro C."/>
            <person name="Lopez Roques C."/>
            <person name="Donnadieu C."/>
            <person name="Postlethwait J."/>
            <person name="Bobe J."/>
            <person name="Dillon D."/>
            <person name="Chandos A."/>
            <person name="von Hippel F."/>
            <person name="Guiguen Y."/>
        </authorList>
    </citation>
    <scope>NUCLEOTIDE SEQUENCE</scope>
    <source>
        <strain evidence="1">YG-Jan2019</strain>
    </source>
</reference>
<comment type="caution">
    <text evidence="1">The sequence shown here is derived from an EMBL/GenBank/DDBJ whole genome shotgun (WGS) entry which is preliminary data.</text>
</comment>
<organism evidence="1 2">
    <name type="scientific">Dallia pectoralis</name>
    <name type="common">Alaska blackfish</name>
    <dbReference type="NCBI Taxonomy" id="75939"/>
    <lineage>
        <taxon>Eukaryota</taxon>
        <taxon>Metazoa</taxon>
        <taxon>Chordata</taxon>
        <taxon>Craniata</taxon>
        <taxon>Vertebrata</taxon>
        <taxon>Euteleostomi</taxon>
        <taxon>Actinopterygii</taxon>
        <taxon>Neopterygii</taxon>
        <taxon>Teleostei</taxon>
        <taxon>Protacanthopterygii</taxon>
        <taxon>Esociformes</taxon>
        <taxon>Umbridae</taxon>
        <taxon>Dallia</taxon>
    </lineage>
</organism>
<protein>
    <submittedName>
        <fullName evidence="1">Uncharacterized protein</fullName>
    </submittedName>
</protein>